<dbReference type="InterPro" id="IPR050322">
    <property type="entry name" value="Fe-S_cluster_asmbl/transfer"/>
</dbReference>
<dbReference type="AlphaFoldDB" id="F3L247"/>
<dbReference type="SUPFAM" id="SSF89360">
    <property type="entry name" value="HesB-like domain"/>
    <property type="match status" value="1"/>
</dbReference>
<dbReference type="eggNOG" id="COG0316">
    <property type="taxonomic scope" value="Bacteria"/>
</dbReference>
<dbReference type="GO" id="GO:0051537">
    <property type="term" value="F:2 iron, 2 sulfur cluster binding"/>
    <property type="evidence" value="ECO:0007669"/>
    <property type="project" value="UniProtKB-ARBA"/>
</dbReference>
<evidence type="ECO:0000313" key="3">
    <source>
        <dbReference type="EMBL" id="EGG29610.1"/>
    </source>
</evidence>
<organism evidence="3 4">
    <name type="scientific">Aequoribacter fuscus</name>
    <dbReference type="NCBI Taxonomy" id="2518989"/>
    <lineage>
        <taxon>Bacteria</taxon>
        <taxon>Pseudomonadati</taxon>
        <taxon>Pseudomonadota</taxon>
        <taxon>Gammaproteobacteria</taxon>
        <taxon>Cellvibrionales</taxon>
        <taxon>Halieaceae</taxon>
        <taxon>Aequoribacter</taxon>
    </lineage>
</organism>
<dbReference type="EMBL" id="AEIG01000041">
    <property type="protein sequence ID" value="EGG29610.1"/>
    <property type="molecule type" value="Genomic_DNA"/>
</dbReference>
<comment type="similarity">
    <text evidence="1">Belongs to the HesB/IscA family.</text>
</comment>
<reference evidence="3 4" key="1">
    <citation type="journal article" date="2011" name="J. Bacteriol.">
        <title>Genome sequence of strain IMCC3088, a proteorhodopsin-containing marine bacterium belonging to the OM60/NOR5 clade.</title>
        <authorList>
            <person name="Jang Y."/>
            <person name="Oh H.M."/>
            <person name="Kang I."/>
            <person name="Lee K."/>
            <person name="Yang S.J."/>
            <person name="Cho J.C."/>
        </authorList>
    </citation>
    <scope>NUCLEOTIDE SEQUENCE [LARGE SCALE GENOMIC DNA]</scope>
    <source>
        <strain evidence="3 4">IMCC3088</strain>
    </source>
</reference>
<dbReference type="Pfam" id="PF01521">
    <property type="entry name" value="Fe-S_biosyn"/>
    <property type="match status" value="1"/>
</dbReference>
<dbReference type="PANTHER" id="PTHR10072">
    <property type="entry name" value="IRON-SULFUR CLUSTER ASSEMBLY PROTEIN"/>
    <property type="match status" value="1"/>
</dbReference>
<gene>
    <name evidence="3" type="ORF">IMCC3088_1614</name>
</gene>
<accession>F3L247</accession>
<dbReference type="GO" id="GO:0016226">
    <property type="term" value="P:iron-sulfur cluster assembly"/>
    <property type="evidence" value="ECO:0007669"/>
    <property type="project" value="InterPro"/>
</dbReference>
<dbReference type="InterPro" id="IPR016092">
    <property type="entry name" value="ATAP"/>
</dbReference>
<proteinExistence type="inferred from homology"/>
<dbReference type="InterPro" id="IPR000361">
    <property type="entry name" value="ATAP_core_dom"/>
</dbReference>
<evidence type="ECO:0000313" key="4">
    <source>
        <dbReference type="Proteomes" id="UP000005615"/>
    </source>
</evidence>
<dbReference type="Gene3D" id="2.60.300.12">
    <property type="entry name" value="HesB-like domain"/>
    <property type="match status" value="1"/>
</dbReference>
<evidence type="ECO:0000256" key="1">
    <source>
        <dbReference type="ARBA" id="ARBA00006718"/>
    </source>
</evidence>
<dbReference type="OrthoDB" id="9801228at2"/>
<comment type="caution">
    <text evidence="3">The sequence shown here is derived from an EMBL/GenBank/DDBJ whole genome shotgun (WGS) entry which is preliminary data.</text>
</comment>
<protein>
    <submittedName>
        <fullName evidence="3">Iron binding protein IscA for iron-sulfur cluster assembly</fullName>
    </submittedName>
</protein>
<dbReference type="GO" id="GO:0005829">
    <property type="term" value="C:cytosol"/>
    <property type="evidence" value="ECO:0007669"/>
    <property type="project" value="TreeGrafter"/>
</dbReference>
<dbReference type="PANTHER" id="PTHR10072:SF41">
    <property type="entry name" value="IRON-SULFUR CLUSTER ASSEMBLY 1 HOMOLOG, MITOCHONDRIAL"/>
    <property type="match status" value="1"/>
</dbReference>
<dbReference type="STRING" id="2518989.IMCC3088_1614"/>
<dbReference type="RefSeq" id="WP_009575844.1">
    <property type="nucleotide sequence ID" value="NZ_AEIG01000041.1"/>
</dbReference>
<sequence length="123" mass="13269">MSVEVFDVNAAPISVTPAAVRHLLKQLALSGKKGIRLSVKESGCTGFMYVLDEVDVGQAEDITLQEDALTLWLDPESLSIIRGTQLDFVFEGLNRVLKFNNPNVTAACGCGESFSVEEGVSYS</sequence>
<name>F3L247_9GAMM</name>
<dbReference type="Proteomes" id="UP000005615">
    <property type="component" value="Unassembled WGS sequence"/>
</dbReference>
<feature type="domain" description="Core" evidence="2">
    <location>
        <begin position="13"/>
        <end position="112"/>
    </location>
</feature>
<dbReference type="NCBIfam" id="TIGR00049">
    <property type="entry name" value="iron-sulfur cluster assembly accessory protein"/>
    <property type="match status" value="1"/>
</dbReference>
<dbReference type="InterPro" id="IPR035903">
    <property type="entry name" value="HesB-like_dom_sf"/>
</dbReference>
<evidence type="ECO:0000259" key="2">
    <source>
        <dbReference type="Pfam" id="PF01521"/>
    </source>
</evidence>
<keyword evidence="4" id="KW-1185">Reference proteome</keyword>